<dbReference type="AlphaFoldDB" id="A0A0V0RFK2"/>
<evidence type="ECO:0000313" key="1">
    <source>
        <dbReference type="EMBL" id="KRX13234.1"/>
    </source>
</evidence>
<proteinExistence type="predicted"/>
<reference evidence="1 2" key="1">
    <citation type="submission" date="2015-01" db="EMBL/GenBank/DDBJ databases">
        <title>Evolution of Trichinella species and genotypes.</title>
        <authorList>
            <person name="Korhonen P.K."/>
            <person name="Edoardo P."/>
            <person name="Giuseppe L.R."/>
            <person name="Gasser R.B."/>
        </authorList>
    </citation>
    <scope>NUCLEOTIDE SEQUENCE [LARGE SCALE GENOMIC DNA]</scope>
    <source>
        <strain evidence="1">ISS37</strain>
    </source>
</reference>
<dbReference type="Proteomes" id="UP000054630">
    <property type="component" value="Unassembled WGS sequence"/>
</dbReference>
<evidence type="ECO:0000313" key="2">
    <source>
        <dbReference type="Proteomes" id="UP000054630"/>
    </source>
</evidence>
<organism evidence="1 2">
    <name type="scientific">Trichinella nelsoni</name>
    <dbReference type="NCBI Taxonomy" id="6336"/>
    <lineage>
        <taxon>Eukaryota</taxon>
        <taxon>Metazoa</taxon>
        <taxon>Ecdysozoa</taxon>
        <taxon>Nematoda</taxon>
        <taxon>Enoplea</taxon>
        <taxon>Dorylaimia</taxon>
        <taxon>Trichinellida</taxon>
        <taxon>Trichinellidae</taxon>
        <taxon>Trichinella</taxon>
    </lineage>
</organism>
<protein>
    <recommendedName>
        <fullName evidence="3">Peptidase aspartic putative domain-containing protein</fullName>
    </recommendedName>
</protein>
<dbReference type="OrthoDB" id="5920040at2759"/>
<keyword evidence="2" id="KW-1185">Reference proteome</keyword>
<sequence length="145" mass="15485">MTEDVASALGVVGKAQPVKVEGFDGATHEHPSSQVVQLWLGRLDGSQNAERYPLSRFVGDGIRRGKSGDPVAVETVLGWIICGPVNPHPAFSAVVAESQIDDGVALEICFLLGHFLPSYIYQPSSLLIEDEEGLVFCLSELAVHG</sequence>
<accession>A0A0V0RFK2</accession>
<dbReference type="EMBL" id="JYDL01000213">
    <property type="protein sequence ID" value="KRX13234.1"/>
    <property type="molecule type" value="Genomic_DNA"/>
</dbReference>
<comment type="caution">
    <text evidence="1">The sequence shown here is derived from an EMBL/GenBank/DDBJ whole genome shotgun (WGS) entry which is preliminary data.</text>
</comment>
<gene>
    <name evidence="1" type="ORF">T07_9165</name>
</gene>
<name>A0A0V0RFK2_9BILA</name>
<evidence type="ECO:0008006" key="3">
    <source>
        <dbReference type="Google" id="ProtNLM"/>
    </source>
</evidence>